<protein>
    <submittedName>
        <fullName evidence="2">MarR family transcriptional regulator</fullName>
    </submittedName>
</protein>
<dbReference type="SUPFAM" id="SSF46785">
    <property type="entry name" value="Winged helix' DNA-binding domain"/>
    <property type="match status" value="1"/>
</dbReference>
<dbReference type="Proteomes" id="UP000666915">
    <property type="component" value="Unassembled WGS sequence"/>
</dbReference>
<comment type="caution">
    <text evidence="2">The sequence shown here is derived from an EMBL/GenBank/DDBJ whole genome shotgun (WGS) entry which is preliminary data.</text>
</comment>
<evidence type="ECO:0000313" key="2">
    <source>
        <dbReference type="EMBL" id="MBO2443325.1"/>
    </source>
</evidence>
<dbReference type="EMBL" id="JAGEOK010000032">
    <property type="protein sequence ID" value="MBO2443325.1"/>
    <property type="molecule type" value="Genomic_DNA"/>
</dbReference>
<sequence>MHDRLANLLGAASLAVTDLALAGATRAAGVSASGAGALVVLAHAPGLGVTELGRRVGLTQSAAARMLDGLEAAGLARRERGPGRGVQVRLTPAGEEAVGAMLAARGAPLAAALAGLDASERDLLGALLGKLLARLYTEIGDADVMCRLCDRGCCTDGAACPVGQAERDALAERDARARRNGEGSAPGAS</sequence>
<accession>A0ABS3RAR0</accession>
<dbReference type="PRINTS" id="PR00598">
    <property type="entry name" value="HTHMARR"/>
</dbReference>
<gene>
    <name evidence="2" type="ORF">J4557_37960</name>
</gene>
<dbReference type="InterPro" id="IPR036390">
    <property type="entry name" value="WH_DNA-bd_sf"/>
</dbReference>
<dbReference type="PANTHER" id="PTHR33164">
    <property type="entry name" value="TRANSCRIPTIONAL REGULATOR, MARR FAMILY"/>
    <property type="match status" value="1"/>
</dbReference>
<dbReference type="Gene3D" id="1.10.10.10">
    <property type="entry name" value="Winged helix-like DNA-binding domain superfamily/Winged helix DNA-binding domain"/>
    <property type="match status" value="1"/>
</dbReference>
<proteinExistence type="predicted"/>
<feature type="domain" description="HTH marR-type" evidence="1">
    <location>
        <begin position="2"/>
        <end position="133"/>
    </location>
</feature>
<dbReference type="RefSeq" id="WP_208271636.1">
    <property type="nucleotide sequence ID" value="NZ_BAAAGM010000054.1"/>
</dbReference>
<dbReference type="Pfam" id="PF12802">
    <property type="entry name" value="MarR_2"/>
    <property type="match status" value="1"/>
</dbReference>
<dbReference type="InterPro" id="IPR000835">
    <property type="entry name" value="HTH_MarR-typ"/>
</dbReference>
<dbReference type="InterPro" id="IPR036388">
    <property type="entry name" value="WH-like_DNA-bd_sf"/>
</dbReference>
<evidence type="ECO:0000313" key="3">
    <source>
        <dbReference type="Proteomes" id="UP000666915"/>
    </source>
</evidence>
<dbReference type="InterPro" id="IPR039422">
    <property type="entry name" value="MarR/SlyA-like"/>
</dbReference>
<name>A0ABS3RAR0_9ACTN</name>
<reference evidence="2 3" key="1">
    <citation type="submission" date="2021-03" db="EMBL/GenBank/DDBJ databases">
        <authorList>
            <person name="Kanchanasin P."/>
            <person name="Saeng-In P."/>
            <person name="Phongsopitanun W."/>
            <person name="Yuki M."/>
            <person name="Kudo T."/>
            <person name="Ohkuma M."/>
            <person name="Tanasupawat S."/>
        </authorList>
    </citation>
    <scope>NUCLEOTIDE SEQUENCE [LARGE SCALE GENOMIC DNA]</scope>
    <source>
        <strain evidence="2 3">L46</strain>
    </source>
</reference>
<dbReference type="SMART" id="SM00347">
    <property type="entry name" value="HTH_MARR"/>
    <property type="match status" value="1"/>
</dbReference>
<dbReference type="PROSITE" id="PS50995">
    <property type="entry name" value="HTH_MARR_2"/>
    <property type="match status" value="1"/>
</dbReference>
<organism evidence="2 3">
    <name type="scientific">Actinomadura nitritigenes</name>
    <dbReference type="NCBI Taxonomy" id="134602"/>
    <lineage>
        <taxon>Bacteria</taxon>
        <taxon>Bacillati</taxon>
        <taxon>Actinomycetota</taxon>
        <taxon>Actinomycetes</taxon>
        <taxon>Streptosporangiales</taxon>
        <taxon>Thermomonosporaceae</taxon>
        <taxon>Actinomadura</taxon>
    </lineage>
</organism>
<evidence type="ECO:0000259" key="1">
    <source>
        <dbReference type="PROSITE" id="PS50995"/>
    </source>
</evidence>
<dbReference type="PANTHER" id="PTHR33164:SF104">
    <property type="entry name" value="TRANSCRIPTIONAL REGULATORY PROTEIN"/>
    <property type="match status" value="1"/>
</dbReference>
<keyword evidence="3" id="KW-1185">Reference proteome</keyword>